<sequence length="174" mass="18889">MAVIFELVMNFGVERSAAEQARDSLATMGPVPVDERLIGLHPPFLRDAISYAGVGYVELAVAPMGVSWGLPHDRSIERAILNKAQLSALGDGLYKVLERLDGYQAAMVGWDPEGFVDLDELRVDWSEELRVGGLPGLVLSSEARLALGSTTGFHSFAQGFEWIPYAGEPRGNET</sequence>
<evidence type="ECO:0000313" key="2">
    <source>
        <dbReference type="Proteomes" id="UP000517916"/>
    </source>
</evidence>
<gene>
    <name evidence="1" type="ORF">BC739_000330</name>
</gene>
<dbReference type="RefSeq" id="WP_025359235.1">
    <property type="nucleotide sequence ID" value="NZ_BAAABQ010000046.1"/>
</dbReference>
<accession>A0ABR6B8E3</accession>
<evidence type="ECO:0000313" key="1">
    <source>
        <dbReference type="EMBL" id="MBA8923133.1"/>
    </source>
</evidence>
<keyword evidence="2" id="KW-1185">Reference proteome</keyword>
<comment type="caution">
    <text evidence="1">The sequence shown here is derived from an EMBL/GenBank/DDBJ whole genome shotgun (WGS) entry which is preliminary data.</text>
</comment>
<protein>
    <submittedName>
        <fullName evidence="1">Uncharacterized protein</fullName>
    </submittedName>
</protein>
<organism evidence="1 2">
    <name type="scientific">Kutzneria viridogrisea</name>
    <dbReference type="NCBI Taxonomy" id="47990"/>
    <lineage>
        <taxon>Bacteria</taxon>
        <taxon>Bacillati</taxon>
        <taxon>Actinomycetota</taxon>
        <taxon>Actinomycetes</taxon>
        <taxon>Pseudonocardiales</taxon>
        <taxon>Pseudonocardiaceae</taxon>
        <taxon>Kutzneria</taxon>
    </lineage>
</organism>
<reference evidence="1 2" key="1">
    <citation type="submission" date="2020-08" db="EMBL/GenBank/DDBJ databases">
        <title>Genomic Encyclopedia of Archaeal and Bacterial Type Strains, Phase II (KMG-II): from individual species to whole genera.</title>
        <authorList>
            <person name="Goeker M."/>
        </authorList>
    </citation>
    <scope>NUCLEOTIDE SEQUENCE [LARGE SCALE GENOMIC DNA]</scope>
    <source>
        <strain evidence="1 2">DSM 43850</strain>
    </source>
</reference>
<proteinExistence type="predicted"/>
<dbReference type="EMBL" id="JACJID010000001">
    <property type="protein sequence ID" value="MBA8923133.1"/>
    <property type="molecule type" value="Genomic_DNA"/>
</dbReference>
<dbReference type="Proteomes" id="UP000517916">
    <property type="component" value="Unassembled WGS sequence"/>
</dbReference>
<name>A0ABR6B8E3_9PSEU</name>